<dbReference type="InterPro" id="IPR032466">
    <property type="entry name" value="Metal_Hydrolase"/>
</dbReference>
<dbReference type="SUPFAM" id="SSF51556">
    <property type="entry name" value="Metallo-dependent hydrolases"/>
    <property type="match status" value="1"/>
</dbReference>
<dbReference type="Pfam" id="PF01979">
    <property type="entry name" value="Amidohydro_1"/>
    <property type="match status" value="1"/>
</dbReference>
<evidence type="ECO:0000259" key="1">
    <source>
        <dbReference type="Pfam" id="PF01979"/>
    </source>
</evidence>
<dbReference type="InterPro" id="IPR006680">
    <property type="entry name" value="Amidohydro-rel"/>
</dbReference>
<dbReference type="RefSeq" id="WP_239679201.1">
    <property type="nucleotide sequence ID" value="NZ_CP070499.1"/>
</dbReference>
<accession>A0A895YLW1</accession>
<evidence type="ECO:0000313" key="2">
    <source>
        <dbReference type="EMBL" id="QSB16955.1"/>
    </source>
</evidence>
<keyword evidence="3" id="KW-1185">Reference proteome</keyword>
<evidence type="ECO:0000313" key="3">
    <source>
        <dbReference type="Proteomes" id="UP000662857"/>
    </source>
</evidence>
<dbReference type="InterPro" id="IPR011059">
    <property type="entry name" value="Metal-dep_hydrolase_composite"/>
</dbReference>
<dbReference type="InterPro" id="IPR051781">
    <property type="entry name" value="Metallo-dep_Hydrolase"/>
</dbReference>
<dbReference type="PANTHER" id="PTHR43135:SF3">
    <property type="entry name" value="ALPHA-D-RIBOSE 1-METHYLPHOSPHONATE 5-TRIPHOSPHATE DIPHOSPHATASE"/>
    <property type="match status" value="1"/>
</dbReference>
<dbReference type="PANTHER" id="PTHR43135">
    <property type="entry name" value="ALPHA-D-RIBOSE 1-METHYLPHOSPHONATE 5-TRIPHOSPHATE DIPHOSPHATASE"/>
    <property type="match status" value="1"/>
</dbReference>
<proteinExistence type="predicted"/>
<organism evidence="2 3">
    <name type="scientific">Natronosporangium hydrolyticum</name>
    <dbReference type="NCBI Taxonomy" id="2811111"/>
    <lineage>
        <taxon>Bacteria</taxon>
        <taxon>Bacillati</taxon>
        <taxon>Actinomycetota</taxon>
        <taxon>Actinomycetes</taxon>
        <taxon>Micromonosporales</taxon>
        <taxon>Micromonosporaceae</taxon>
        <taxon>Natronosporangium</taxon>
    </lineage>
</organism>
<dbReference type="Gene3D" id="2.30.40.10">
    <property type="entry name" value="Urease, subunit C, domain 1"/>
    <property type="match status" value="1"/>
</dbReference>
<dbReference type="Proteomes" id="UP000662857">
    <property type="component" value="Chromosome"/>
</dbReference>
<dbReference type="EMBL" id="CP070499">
    <property type="protein sequence ID" value="QSB16955.1"/>
    <property type="molecule type" value="Genomic_DNA"/>
</dbReference>
<dbReference type="Gene3D" id="3.30.110.90">
    <property type="entry name" value="Amidohydrolase"/>
    <property type="match status" value="1"/>
</dbReference>
<dbReference type="AlphaFoldDB" id="A0A895YLW1"/>
<dbReference type="GO" id="GO:0016810">
    <property type="term" value="F:hydrolase activity, acting on carbon-nitrogen (but not peptide) bonds"/>
    <property type="evidence" value="ECO:0007669"/>
    <property type="project" value="InterPro"/>
</dbReference>
<dbReference type="SUPFAM" id="SSF51338">
    <property type="entry name" value="Composite domain of metallo-dependent hydrolases"/>
    <property type="match status" value="1"/>
</dbReference>
<protein>
    <submittedName>
        <fullName evidence="2">Amidohydrolase family protein</fullName>
    </submittedName>
</protein>
<dbReference type="Gene3D" id="3.40.50.10910">
    <property type="entry name" value="Amidohydrolase"/>
    <property type="match status" value="1"/>
</dbReference>
<feature type="domain" description="Amidohydrolase-related" evidence="1">
    <location>
        <begin position="93"/>
        <end position="429"/>
    </location>
</feature>
<gene>
    <name evidence="2" type="ORF">JQS43_12180</name>
</gene>
<dbReference type="Gene3D" id="1.20.58.520">
    <property type="entry name" value="Amidohydrolase"/>
    <property type="match status" value="1"/>
</dbReference>
<name>A0A895YLW1_9ACTN</name>
<reference evidence="2" key="1">
    <citation type="submission" date="2021-02" db="EMBL/GenBank/DDBJ databases">
        <title>Natrosporangium hydrolyticum gen. nov., sp. nov, a haloalkaliphilic actinobacterium from a soda solonchak soil.</title>
        <authorList>
            <person name="Sorokin D.Y."/>
            <person name="Khijniak T.V."/>
            <person name="Zakharycheva A.P."/>
            <person name="Boueva O.V."/>
            <person name="Ariskina E.V."/>
            <person name="Hahnke R.L."/>
            <person name="Bunk B."/>
            <person name="Sproer C."/>
            <person name="Schumann P."/>
            <person name="Evtushenko L.I."/>
            <person name="Kublanov I.V."/>
        </authorList>
    </citation>
    <scope>NUCLEOTIDE SEQUENCE</scope>
    <source>
        <strain evidence="2">DSM 106523</strain>
    </source>
</reference>
<sequence length="434" mass="44904">MHRVPSPNAGFDPNAPVRRRSVLAAGAAVVTATAVGCQRRPEADFLLRNVNVFDGERRLDAYSVRVEAGLITAVDRDVTAPAGVPRIDGGGGTLLPGLIDAHVHLEQTARLDAPRFGVTTLLDMFTHDLALLSGATRGRSRAAATTLADVWSAGIGATAPGGWPDTGTIPTVGPQTDPAEFVARRIAEGSDYLKVFIEDGGALPGASYRALEPEQAYGLITAAHEAGVRAMVHVSATADAVTAADAAADALVHVPYADRFAERQLAVLQQAGTVVVPTLSVIASISCGDPAPGLHADPRLLPALTVHQLTTLTRQFSSCDPERLAAAIDNVGALHRAGVPILAGTDAPNPGTAHGASMLGELRLLVSAGLTPAEALTAATATPARVFGLSDRGRIAPGHRADLVLVPGDPTTDIEAIFDLTTVWKNGREIDRSA</sequence>
<dbReference type="KEGG" id="nhy:JQS43_12180"/>